<feature type="domain" description="Integrator complex subunit 7 N-terminal" evidence="9">
    <location>
        <begin position="25"/>
        <end position="536"/>
    </location>
</feature>
<dbReference type="InterPro" id="IPR054519">
    <property type="entry name" value="INTS7_C"/>
</dbReference>
<dbReference type="GeneID" id="103062695"/>
<accession>A0A9F2N557</accession>
<evidence type="ECO:0000256" key="1">
    <source>
        <dbReference type="ARBA" id="ARBA00004123"/>
    </source>
</evidence>
<gene>
    <name evidence="12" type="primary">INTS7</name>
</gene>
<dbReference type="GO" id="GO:0032039">
    <property type="term" value="C:integrator complex"/>
    <property type="evidence" value="ECO:0007669"/>
    <property type="project" value="InterPro"/>
</dbReference>
<evidence type="ECO:0000259" key="9">
    <source>
        <dbReference type="Pfam" id="PF24436"/>
    </source>
</evidence>
<dbReference type="InterPro" id="IPR033060">
    <property type="entry name" value="INTS7"/>
</dbReference>
<dbReference type="RefSeq" id="XP_007426928.1">
    <property type="nucleotide sequence ID" value="XM_007426866.3"/>
</dbReference>
<evidence type="ECO:0000256" key="6">
    <source>
        <dbReference type="ARBA" id="ARBA00023242"/>
    </source>
</evidence>
<dbReference type="Pfam" id="PF24436">
    <property type="entry name" value="INTS7_N"/>
    <property type="match status" value="1"/>
</dbReference>
<dbReference type="InterPro" id="IPR056516">
    <property type="entry name" value="INTS7_N"/>
</dbReference>
<dbReference type="SUPFAM" id="SSF48371">
    <property type="entry name" value="ARM repeat"/>
    <property type="match status" value="1"/>
</dbReference>
<evidence type="ECO:0000256" key="3">
    <source>
        <dbReference type="ARBA" id="ARBA00008565"/>
    </source>
</evidence>
<protein>
    <recommendedName>
        <fullName evidence="4">Integrator complex subunit 7</fullName>
    </recommendedName>
</protein>
<evidence type="ECO:0000256" key="7">
    <source>
        <dbReference type="SAM" id="MobiDB-lite"/>
    </source>
</evidence>
<evidence type="ECO:0000256" key="5">
    <source>
        <dbReference type="ARBA" id="ARBA00022490"/>
    </source>
</evidence>
<dbReference type="GO" id="GO:0005737">
    <property type="term" value="C:cytoplasm"/>
    <property type="evidence" value="ECO:0007669"/>
    <property type="project" value="UniProtKB-SubCell"/>
</dbReference>
<sequence length="966" mass="106967">MASVSKSFLADAGYGEQELDANSALMELDKGLRSGKLGEQCEAVVRFPRLFQKYPFPILINSAFLKLADVFRVGNNFLRLCVLKVTQQSEKHLEKILNVDEFVKRIFSVIHSNDPVARAITLRMLGSMASIIPERKNAHHSIRQSLDSHDNVEVEAAIFAAANFSAQSKDFAGGICNKISEMIQGLATPVDLKLKLIPILQHMHHDASLASSARQLLQQLVTSYPSTKMVIVTLHTFTLLAASSLVDIPKQIELLLQYMKNDPREAVKRLAIQDLKLLANKTPHTWSNENIEALCECALQTPYDSLKLGMLSVLSTLSGTIAIKQYFSIAPGITSTTARSSDLVKLAQESCYHNNQNIAAHGVRVLTNIAASYQEKELLPLEQDAVFGLESLLVLCSQENSSSPEATLKIALTCMVKLAKSRPHLSQSIVESLLTQLHSAQDAARILMCHCLAAIAMQLPVLGDGMLGDLMELYKVIGRSASDKQQELLVSLATVIFVASQKTLSSEVKTVIKQQLENVSNGWTAYRIARQASRMGNHGMARELYQSLLTQVASEHFYFWLNSLKEFSHAEQCLTGLQEDDYSSALSCIAESLKSYHKGIASLTAASTPLNPLSFQCGFVKLRIDLLQAFSQLICTCNSLKTSPPPAIATTIAMASGSDLQRCGRISNQMKLSMEEFRNLAARYGELYQSSFDADSETLRNVELQQQSCLLISHAIEALILDPESASFQEYGSAGVAHAASEYERRMMSVFGHVLEEVESLNRKYAPVSYMHTACLCSAVIALLKVPLSFQRYFFQKLQSTSIKLALSPSPRNPAEPIVVQNNQQLALKIEGVVQHGSKPGLFRKIQSICLNVSSTLQSKPGQEYKMPIDNLTNEMEQMVEPHNDYFSTQFLLNFIVVGTHSITVESSVQDLNGIIWKTGPKTTLLIKSLEDPYSQQIRLQQQQGQQLSQQPQQLQPQPRTAYSRF</sequence>
<name>A0A9F2N557_PYTBI</name>
<dbReference type="AlphaFoldDB" id="A0A9F2N557"/>
<keyword evidence="11" id="KW-1185">Reference proteome</keyword>
<keyword evidence="5" id="KW-0963">Cytoplasm</keyword>
<feature type="domain" description="Integrator complex subunit 7 helical bundle" evidence="10">
    <location>
        <begin position="538"/>
        <end position="718"/>
    </location>
</feature>
<evidence type="ECO:0000259" key="10">
    <source>
        <dbReference type="Pfam" id="PF24437"/>
    </source>
</evidence>
<dbReference type="PANTHER" id="PTHR13322:SF2">
    <property type="entry name" value="INTEGRATOR COMPLEX SUBUNIT 7"/>
    <property type="match status" value="1"/>
</dbReference>
<evidence type="ECO:0000313" key="12">
    <source>
        <dbReference type="RefSeq" id="XP_007426928.1"/>
    </source>
</evidence>
<organism evidence="11 12">
    <name type="scientific">Python bivittatus</name>
    <name type="common">Burmese python</name>
    <name type="synonym">Python molurus bivittatus</name>
    <dbReference type="NCBI Taxonomy" id="176946"/>
    <lineage>
        <taxon>Eukaryota</taxon>
        <taxon>Metazoa</taxon>
        <taxon>Chordata</taxon>
        <taxon>Craniata</taxon>
        <taxon>Vertebrata</taxon>
        <taxon>Euteleostomi</taxon>
        <taxon>Lepidosauria</taxon>
        <taxon>Squamata</taxon>
        <taxon>Bifurcata</taxon>
        <taxon>Unidentata</taxon>
        <taxon>Episquamata</taxon>
        <taxon>Toxicofera</taxon>
        <taxon>Serpentes</taxon>
        <taxon>Henophidia</taxon>
        <taxon>Pythonidae</taxon>
        <taxon>Python</taxon>
    </lineage>
</organism>
<feature type="compositionally biased region" description="Low complexity" evidence="7">
    <location>
        <begin position="939"/>
        <end position="959"/>
    </location>
</feature>
<feature type="domain" description="Integrator complex subunit 7 C-terminal" evidence="8">
    <location>
        <begin position="804"/>
        <end position="917"/>
    </location>
</feature>
<dbReference type="KEGG" id="pbi:103062695"/>
<feature type="region of interest" description="Disordered" evidence="7">
    <location>
        <begin position="939"/>
        <end position="966"/>
    </location>
</feature>
<proteinExistence type="inferred from homology"/>
<dbReference type="Pfam" id="PF24437">
    <property type="entry name" value="INTS7_HB"/>
    <property type="match status" value="1"/>
</dbReference>
<comment type="subcellular location">
    <subcellularLocation>
        <location evidence="2">Cytoplasm</location>
    </subcellularLocation>
    <subcellularLocation>
        <location evidence="1">Nucleus</location>
    </subcellularLocation>
</comment>
<comment type="similarity">
    <text evidence="3">Belongs to the Integrator subunit 7 family.</text>
</comment>
<dbReference type="GO" id="GO:0034472">
    <property type="term" value="P:snRNA 3'-end processing"/>
    <property type="evidence" value="ECO:0007669"/>
    <property type="project" value="TreeGrafter"/>
</dbReference>
<evidence type="ECO:0000259" key="8">
    <source>
        <dbReference type="Pfam" id="PF22965"/>
    </source>
</evidence>
<dbReference type="OrthoDB" id="1921953at2759"/>
<dbReference type="PANTHER" id="PTHR13322">
    <property type="entry name" value="C1ORF73 PROTEIN"/>
    <property type="match status" value="1"/>
</dbReference>
<keyword evidence="6" id="KW-0539">Nucleus</keyword>
<dbReference type="InterPro" id="IPR056517">
    <property type="entry name" value="INTS7_HB"/>
</dbReference>
<dbReference type="Proteomes" id="UP000695026">
    <property type="component" value="Unplaced"/>
</dbReference>
<evidence type="ECO:0000256" key="2">
    <source>
        <dbReference type="ARBA" id="ARBA00004496"/>
    </source>
</evidence>
<dbReference type="InterPro" id="IPR016024">
    <property type="entry name" value="ARM-type_fold"/>
</dbReference>
<dbReference type="Pfam" id="PF22965">
    <property type="entry name" value="INTS7_C"/>
    <property type="match status" value="1"/>
</dbReference>
<dbReference type="OMA" id="GITWCTG"/>
<evidence type="ECO:0000256" key="4">
    <source>
        <dbReference type="ARBA" id="ARBA00015336"/>
    </source>
</evidence>
<evidence type="ECO:0000313" key="11">
    <source>
        <dbReference type="Proteomes" id="UP000695026"/>
    </source>
</evidence>
<reference evidence="12" key="1">
    <citation type="submission" date="2025-08" db="UniProtKB">
        <authorList>
            <consortium name="RefSeq"/>
        </authorList>
    </citation>
    <scope>IDENTIFICATION</scope>
    <source>
        <tissue evidence="12">Liver</tissue>
    </source>
</reference>
<dbReference type="CTD" id="25896"/>